<reference evidence="1" key="1">
    <citation type="submission" date="2013-10" db="EMBL/GenBank/DDBJ databases">
        <title>Draft genome sequence of Clostridium botulinum type B strain Osaka05.</title>
        <authorList>
            <person name="Sakaguchi Y."/>
            <person name="Hosomi K."/>
            <person name="Uchiyama J."/>
            <person name="Ogura Y."/>
            <person name="Sakaguchi M."/>
            <person name="Kohda T."/>
            <person name="Mukamoto M."/>
            <person name="Misawa N."/>
            <person name="Matsuzaki S."/>
            <person name="Hayashi T."/>
            <person name="Kozaki S."/>
        </authorList>
    </citation>
    <scope>NUCLEOTIDE SEQUENCE</scope>
    <source>
        <strain evidence="1">Osaka05</strain>
    </source>
</reference>
<accession>A0A0S6U4T2</accession>
<dbReference type="EMBL" id="DF384213">
    <property type="protein sequence ID" value="GAE03357.1"/>
    <property type="molecule type" value="Genomic_DNA"/>
</dbReference>
<evidence type="ECO:0000313" key="1">
    <source>
        <dbReference type="EMBL" id="GAE03357.1"/>
    </source>
</evidence>
<organism evidence="1">
    <name type="scientific">Clostridium botulinum B str. Osaka05</name>
    <dbReference type="NCBI Taxonomy" id="1407017"/>
    <lineage>
        <taxon>Bacteria</taxon>
        <taxon>Bacillati</taxon>
        <taxon>Bacillota</taxon>
        <taxon>Clostridia</taxon>
        <taxon>Eubacteriales</taxon>
        <taxon>Clostridiaceae</taxon>
        <taxon>Clostridium</taxon>
    </lineage>
</organism>
<proteinExistence type="predicted"/>
<dbReference type="Proteomes" id="UP000054164">
    <property type="component" value="Unassembled WGS sequence"/>
</dbReference>
<protein>
    <submittedName>
        <fullName evidence="1">Uncharacterized protein</fullName>
    </submittedName>
</protein>
<gene>
    <name evidence="1" type="ORF">CBO05C_3047</name>
</gene>
<name>A0A0S6U4T2_CLOBO</name>
<dbReference type="HOGENOM" id="CLU_2231867_0_0_9"/>
<sequence>MNKKVEPPFRGSIKLKYIMVFLLILLKLEKVEKLCDRCKGNLKSDLASINPNGELVRKHLFTSCLASLLHFTLIIRGKSALLMTFCKEVVSFFSTYNLPFQPYLI</sequence>
<dbReference type="AlphaFoldDB" id="A0A0S6U4T2"/>